<sequence>MPNNNANWGISGPRRVIVFVSSSETTAGIAGGKTFPWIGENAAASRSAIHRSAGASGVSPRTVASVSCTASAGGKGSPAFGGCEDKRSARTTRPTVIAAVMSSNQFFVSVS</sequence>
<dbReference type="AlphaFoldDB" id="A0A6J6DVX7"/>
<reference evidence="1" key="1">
    <citation type="submission" date="2020-05" db="EMBL/GenBank/DDBJ databases">
        <authorList>
            <person name="Chiriac C."/>
            <person name="Salcher M."/>
            <person name="Ghai R."/>
            <person name="Kavagutti S V."/>
        </authorList>
    </citation>
    <scope>NUCLEOTIDE SEQUENCE</scope>
</reference>
<evidence type="ECO:0000313" key="1">
    <source>
        <dbReference type="EMBL" id="CAB4568321.1"/>
    </source>
</evidence>
<accession>A0A6J6DVX7</accession>
<name>A0A6J6DVX7_9ZZZZ</name>
<dbReference type="EMBL" id="CAEZTI010000153">
    <property type="protein sequence ID" value="CAB4568321.1"/>
    <property type="molecule type" value="Genomic_DNA"/>
</dbReference>
<protein>
    <submittedName>
        <fullName evidence="1">Unannotated protein</fullName>
    </submittedName>
</protein>
<proteinExistence type="predicted"/>
<gene>
    <name evidence="1" type="ORF">UFOPK1619_00784</name>
</gene>
<organism evidence="1">
    <name type="scientific">freshwater metagenome</name>
    <dbReference type="NCBI Taxonomy" id="449393"/>
    <lineage>
        <taxon>unclassified sequences</taxon>
        <taxon>metagenomes</taxon>
        <taxon>ecological metagenomes</taxon>
    </lineage>
</organism>